<name>A0ABV9NKG7_9GAMM</name>
<accession>A0ABV9NKG7</accession>
<reference evidence="3" key="1">
    <citation type="journal article" date="2019" name="Int. J. Syst. Evol. Microbiol.">
        <title>The Global Catalogue of Microorganisms (GCM) 10K type strain sequencing project: providing services to taxonomists for standard genome sequencing and annotation.</title>
        <authorList>
            <consortium name="The Broad Institute Genomics Platform"/>
            <consortium name="The Broad Institute Genome Sequencing Center for Infectious Disease"/>
            <person name="Wu L."/>
            <person name="Ma J."/>
        </authorList>
    </citation>
    <scope>NUCLEOTIDE SEQUENCE [LARGE SCALE GENOMIC DNA]</scope>
    <source>
        <strain evidence="3">CGMCC 1.13574</strain>
    </source>
</reference>
<feature type="chain" id="PRO_5045810011" evidence="1">
    <location>
        <begin position="21"/>
        <end position="66"/>
    </location>
</feature>
<evidence type="ECO:0000313" key="3">
    <source>
        <dbReference type="Proteomes" id="UP001595892"/>
    </source>
</evidence>
<comment type="caution">
    <text evidence="2">The sequence shown here is derived from an EMBL/GenBank/DDBJ whole genome shotgun (WGS) entry which is preliminary data.</text>
</comment>
<dbReference type="EMBL" id="JBHSGG010000033">
    <property type="protein sequence ID" value="MFC4728817.1"/>
    <property type="molecule type" value="Genomic_DNA"/>
</dbReference>
<dbReference type="PROSITE" id="PS51257">
    <property type="entry name" value="PROKAR_LIPOPROTEIN"/>
    <property type="match status" value="1"/>
</dbReference>
<evidence type="ECO:0000313" key="2">
    <source>
        <dbReference type="EMBL" id="MFC4728817.1"/>
    </source>
</evidence>
<feature type="signal peptide" evidence="1">
    <location>
        <begin position="1"/>
        <end position="20"/>
    </location>
</feature>
<proteinExistence type="predicted"/>
<keyword evidence="3" id="KW-1185">Reference proteome</keyword>
<dbReference type="RefSeq" id="WP_377004889.1">
    <property type="nucleotide sequence ID" value="NZ_JBHSGG010000033.1"/>
</dbReference>
<gene>
    <name evidence="2" type="ORF">ACFO3Q_11620</name>
</gene>
<keyword evidence="1" id="KW-0732">Signal</keyword>
<dbReference type="Proteomes" id="UP001595892">
    <property type="component" value="Unassembled WGS sequence"/>
</dbReference>
<evidence type="ECO:0000256" key="1">
    <source>
        <dbReference type="SAM" id="SignalP"/>
    </source>
</evidence>
<protein>
    <submittedName>
        <fullName evidence="2">Uncharacterized protein</fullName>
    </submittedName>
</protein>
<sequence>MSRKMKVALFGLVVAFGAGAASATSSSCRECEMQRIACEASSTSENIHLCWLEYTACMQSNGCIIP</sequence>
<organism evidence="2 3">
    <name type="scientific">Coralloluteibacterium thermophilum</name>
    <dbReference type="NCBI Taxonomy" id="2707049"/>
    <lineage>
        <taxon>Bacteria</taxon>
        <taxon>Pseudomonadati</taxon>
        <taxon>Pseudomonadota</taxon>
        <taxon>Gammaproteobacteria</taxon>
        <taxon>Lysobacterales</taxon>
        <taxon>Lysobacteraceae</taxon>
        <taxon>Coralloluteibacterium</taxon>
    </lineage>
</organism>